<gene>
    <name evidence="1" type="ORF">OEA41_002200</name>
</gene>
<protein>
    <submittedName>
        <fullName evidence="1">Uncharacterized protein</fullName>
    </submittedName>
</protein>
<reference evidence="1" key="1">
    <citation type="submission" date="2022-11" db="EMBL/GenBank/DDBJ databases">
        <title>Chromosomal genome sequence assembly and mating type (MAT) locus characterization of the leprose asexual lichenized fungus Lepraria neglecta (Nyl.) Erichsen.</title>
        <authorList>
            <person name="Allen J.L."/>
            <person name="Pfeffer B."/>
        </authorList>
    </citation>
    <scope>NUCLEOTIDE SEQUENCE</scope>
    <source>
        <strain evidence="1">Allen 5258</strain>
    </source>
</reference>
<dbReference type="Proteomes" id="UP001276659">
    <property type="component" value="Unassembled WGS sequence"/>
</dbReference>
<evidence type="ECO:0000313" key="2">
    <source>
        <dbReference type="Proteomes" id="UP001276659"/>
    </source>
</evidence>
<organism evidence="1 2">
    <name type="scientific">Lepraria neglecta</name>
    <dbReference type="NCBI Taxonomy" id="209136"/>
    <lineage>
        <taxon>Eukaryota</taxon>
        <taxon>Fungi</taxon>
        <taxon>Dikarya</taxon>
        <taxon>Ascomycota</taxon>
        <taxon>Pezizomycotina</taxon>
        <taxon>Lecanoromycetes</taxon>
        <taxon>OSLEUM clade</taxon>
        <taxon>Lecanoromycetidae</taxon>
        <taxon>Lecanorales</taxon>
        <taxon>Lecanorineae</taxon>
        <taxon>Stereocaulaceae</taxon>
        <taxon>Lepraria</taxon>
    </lineage>
</organism>
<dbReference type="AlphaFoldDB" id="A0AAD9ZBJ2"/>
<proteinExistence type="predicted"/>
<accession>A0AAD9ZBJ2</accession>
<sequence>MERDNTALDLALATATEIGDGHHDFVGLHNMAKHIIYLKEGSDAALLTTSHLQEFHQELLKQPPQGQDAEPTMRLTCQMLKQKAVQFEVWKLRMTSLEQRVQNVINLVRKG</sequence>
<dbReference type="EMBL" id="JASNWA010000006">
    <property type="protein sequence ID" value="KAK3174954.1"/>
    <property type="molecule type" value="Genomic_DNA"/>
</dbReference>
<evidence type="ECO:0000313" key="1">
    <source>
        <dbReference type="EMBL" id="KAK3174954.1"/>
    </source>
</evidence>
<comment type="caution">
    <text evidence="1">The sequence shown here is derived from an EMBL/GenBank/DDBJ whole genome shotgun (WGS) entry which is preliminary data.</text>
</comment>
<keyword evidence="2" id="KW-1185">Reference proteome</keyword>
<name>A0AAD9ZBJ2_9LECA</name>